<organism evidence="1 2">
    <name type="scientific">Gossypium arboreum</name>
    <name type="common">Tree cotton</name>
    <name type="synonym">Gossypium nanking</name>
    <dbReference type="NCBI Taxonomy" id="29729"/>
    <lineage>
        <taxon>Eukaryota</taxon>
        <taxon>Viridiplantae</taxon>
        <taxon>Streptophyta</taxon>
        <taxon>Embryophyta</taxon>
        <taxon>Tracheophyta</taxon>
        <taxon>Spermatophyta</taxon>
        <taxon>Magnoliopsida</taxon>
        <taxon>eudicotyledons</taxon>
        <taxon>Gunneridae</taxon>
        <taxon>Pentapetalae</taxon>
        <taxon>rosids</taxon>
        <taxon>malvids</taxon>
        <taxon>Malvales</taxon>
        <taxon>Malvaceae</taxon>
        <taxon>Malvoideae</taxon>
        <taxon>Gossypium</taxon>
    </lineage>
</organism>
<accession>A0ABR0PEF2</accession>
<reference evidence="1 2" key="1">
    <citation type="submission" date="2023-03" db="EMBL/GenBank/DDBJ databases">
        <title>WGS of Gossypium arboreum.</title>
        <authorList>
            <person name="Yu D."/>
        </authorList>
    </citation>
    <scope>NUCLEOTIDE SEQUENCE [LARGE SCALE GENOMIC DNA]</scope>
    <source>
        <tissue evidence="1">Leaf</tissue>
    </source>
</reference>
<dbReference type="EMBL" id="JARKNE010000007">
    <property type="protein sequence ID" value="KAK5819535.1"/>
    <property type="molecule type" value="Genomic_DNA"/>
</dbReference>
<sequence>MFFANTLKAQFINHMLGSATKSFSDIVMSGEMIENVIRSGKIYAGEMLKDVDLIIQDSEEGPKGVKSYCKFHAAEGHEIQKYVEFRALVQSLMDNKKLEFFEDIEGLEGKDVCASEEGTEEENLLRICPYIPGSILNNWIVEEILVVFRTISTSPYINYTSDTTANLESPFKQYMCLEEPQDFEDDGDCNLSLDLLRMVDQDEKQILPYKESVEMSLGDKQEKKEVKIRTCITI</sequence>
<gene>
    <name evidence="1" type="ORF">PVK06_024542</name>
</gene>
<dbReference type="PANTHER" id="PTHR32108">
    <property type="entry name" value="DNA-DIRECTED RNA POLYMERASE SUBUNIT ALPHA"/>
    <property type="match status" value="1"/>
</dbReference>
<evidence type="ECO:0000313" key="1">
    <source>
        <dbReference type="EMBL" id="KAK5819535.1"/>
    </source>
</evidence>
<name>A0ABR0PEF2_GOSAR</name>
<dbReference type="Proteomes" id="UP001358586">
    <property type="component" value="Chromosome 7"/>
</dbReference>
<keyword evidence="2" id="KW-1185">Reference proteome</keyword>
<comment type="caution">
    <text evidence="1">The sequence shown here is derived from an EMBL/GenBank/DDBJ whole genome shotgun (WGS) entry which is preliminary data.</text>
</comment>
<proteinExistence type="predicted"/>
<dbReference type="PANTHER" id="PTHR32108:SF5">
    <property type="entry name" value="DYNACTIN SUBUNIT 1-LIKE"/>
    <property type="match status" value="1"/>
</dbReference>
<evidence type="ECO:0000313" key="2">
    <source>
        <dbReference type="Proteomes" id="UP001358586"/>
    </source>
</evidence>
<protein>
    <submittedName>
        <fullName evidence="1">Uncharacterized protein</fullName>
    </submittedName>
</protein>